<name>A0A3A1YKC7_9GAMM</name>
<dbReference type="AlphaFoldDB" id="A0A3A1YKC7"/>
<feature type="transmembrane region" description="Helical" evidence="7">
    <location>
        <begin position="541"/>
        <end position="560"/>
    </location>
</feature>
<sequence length="705" mass="77102">MTQNQQNRDKDAQALAAQPESSHLSHSNQQDISDLASVTANASLADTQASTSVFISDLELNEQNQATEAVWENNEFTPAFHVADFNPASQVQLASCNQDDTHVNHGITCKAFTTVNETTGEINASSTVLATNSTAINSPATYSSTANSSDVNSSDANHSATNTLTEEQAQQTETQQFTNNQSGTTQTDSTPVLTDNVATKQVSPEHTYTKSSDVELSGTESSRAEQNSTQCTATEQATEQASAASTKQTTNSQTASSRQRKRAHMSSSSDHETIDTGRVGFEEVSEFQKQLEPQLPKQFWFFTLLYFVCMFAGFVNNSFAPAIEAMAQDFQVGVSAITSIIVYYTIGNGLGQFIWGSLMDSIGRKATILICGYGGIFLNLWLMNAHNYGELQTVRILQGLIYSGLGVIPSVMLRDCYSAKRYVIYSGWLSSLFVLTPVIAPLIGAYIFIYLGWQAIFGILSMVMLIVLVCFSLFVPETLDPQRAQPISLKRTWQAYGIVLTRKSSVWLIIYNSIFTITTVLLPTMLPMVYIIDYHVAPKHFGWLVLINTILMVLGLQLNSWLVKRGYSPAKILLGASIAQALATTVTIYTLISGVTLLGVIVSLGICVIFTSLIIGNTLCIFAIDYNNMIGTAGSLFAGIRLAFAGGAVALLAHIPSYHGKTLLIIHAIVILIAAFMYFFYYHKFRPDLRLQQTSKDFKSKDAKA</sequence>
<evidence type="ECO:0000313" key="9">
    <source>
        <dbReference type="EMBL" id="RIY38723.1"/>
    </source>
</evidence>
<dbReference type="EMBL" id="NRJG01000056">
    <property type="protein sequence ID" value="RIY38723.1"/>
    <property type="molecule type" value="Genomic_DNA"/>
</dbReference>
<dbReference type="PANTHER" id="PTHR23502">
    <property type="entry name" value="MAJOR FACILITATOR SUPERFAMILY"/>
    <property type="match status" value="1"/>
</dbReference>
<feature type="compositionally biased region" description="Polar residues" evidence="6">
    <location>
        <begin position="182"/>
        <end position="211"/>
    </location>
</feature>
<feature type="transmembrane region" description="Helical" evidence="7">
    <location>
        <begin position="506"/>
        <end position="529"/>
    </location>
</feature>
<evidence type="ECO:0000256" key="5">
    <source>
        <dbReference type="ARBA" id="ARBA00023136"/>
    </source>
</evidence>
<organism evidence="9 10">
    <name type="scientific">Psittacicella hinzii</name>
    <dbReference type="NCBI Taxonomy" id="2028575"/>
    <lineage>
        <taxon>Bacteria</taxon>
        <taxon>Pseudomonadati</taxon>
        <taxon>Pseudomonadota</taxon>
        <taxon>Gammaproteobacteria</taxon>
        <taxon>Pasteurellales</taxon>
        <taxon>Psittacicellaceae</taxon>
        <taxon>Psittacicella</taxon>
    </lineage>
</organism>
<comment type="caution">
    <text evidence="9">The sequence shown here is derived from an EMBL/GenBank/DDBJ whole genome shotgun (WGS) entry which is preliminary data.</text>
</comment>
<accession>A0A3A1YKC7</accession>
<evidence type="ECO:0000256" key="1">
    <source>
        <dbReference type="ARBA" id="ARBA00004141"/>
    </source>
</evidence>
<keyword evidence="3 7" id="KW-0812">Transmembrane</keyword>
<evidence type="ECO:0000259" key="8">
    <source>
        <dbReference type="PROSITE" id="PS50850"/>
    </source>
</evidence>
<feature type="region of interest" description="Disordered" evidence="6">
    <location>
        <begin position="1"/>
        <end position="30"/>
    </location>
</feature>
<feature type="region of interest" description="Disordered" evidence="6">
    <location>
        <begin position="141"/>
        <end position="275"/>
    </location>
</feature>
<evidence type="ECO:0000256" key="4">
    <source>
        <dbReference type="ARBA" id="ARBA00022989"/>
    </source>
</evidence>
<feature type="compositionally biased region" description="Polar residues" evidence="6">
    <location>
        <begin position="218"/>
        <end position="227"/>
    </location>
</feature>
<protein>
    <recommendedName>
        <fullName evidence="8">Major facilitator superfamily (MFS) profile domain-containing protein</fullName>
    </recommendedName>
</protein>
<feature type="transmembrane region" description="Helical" evidence="7">
    <location>
        <begin position="299"/>
        <end position="320"/>
    </location>
</feature>
<evidence type="ECO:0000256" key="3">
    <source>
        <dbReference type="ARBA" id="ARBA00022692"/>
    </source>
</evidence>
<feature type="compositionally biased region" description="Low complexity" evidence="6">
    <location>
        <begin position="228"/>
        <end position="257"/>
    </location>
</feature>
<feature type="transmembrane region" description="Helical" evidence="7">
    <location>
        <begin position="425"/>
        <end position="449"/>
    </location>
</feature>
<dbReference type="InterPro" id="IPR020846">
    <property type="entry name" value="MFS_dom"/>
</dbReference>
<dbReference type="Pfam" id="PF07690">
    <property type="entry name" value="MFS_1"/>
    <property type="match status" value="1"/>
</dbReference>
<comment type="subcellular location">
    <subcellularLocation>
        <location evidence="1">Membrane</location>
        <topology evidence="1">Multi-pass membrane protein</topology>
    </subcellularLocation>
</comment>
<keyword evidence="5 7" id="KW-0472">Membrane</keyword>
<feature type="transmembrane region" description="Helical" evidence="7">
    <location>
        <begin position="366"/>
        <end position="384"/>
    </location>
</feature>
<dbReference type="RefSeq" id="WP_119531042.1">
    <property type="nucleotide sequence ID" value="NZ_JBHSSP010000009.1"/>
</dbReference>
<feature type="transmembrane region" description="Helical" evidence="7">
    <location>
        <begin position="455"/>
        <end position="475"/>
    </location>
</feature>
<dbReference type="InterPro" id="IPR036259">
    <property type="entry name" value="MFS_trans_sf"/>
</dbReference>
<dbReference type="OrthoDB" id="9814303at2"/>
<evidence type="ECO:0000256" key="2">
    <source>
        <dbReference type="ARBA" id="ARBA00022448"/>
    </source>
</evidence>
<dbReference type="PROSITE" id="PS50850">
    <property type="entry name" value="MFS"/>
    <property type="match status" value="1"/>
</dbReference>
<feature type="transmembrane region" description="Helical" evidence="7">
    <location>
        <begin position="598"/>
        <end position="624"/>
    </location>
</feature>
<evidence type="ECO:0000313" key="10">
    <source>
        <dbReference type="Proteomes" id="UP000265916"/>
    </source>
</evidence>
<dbReference type="Gene3D" id="1.20.1720.10">
    <property type="entry name" value="Multidrug resistance protein D"/>
    <property type="match status" value="1"/>
</dbReference>
<keyword evidence="10" id="KW-1185">Reference proteome</keyword>
<reference evidence="9 10" key="1">
    <citation type="submission" date="2017-08" db="EMBL/GenBank/DDBJ databases">
        <title>Reclassification of Bisgaard taxon 37 and 44.</title>
        <authorList>
            <person name="Christensen H."/>
        </authorList>
    </citation>
    <scope>NUCLEOTIDE SEQUENCE [LARGE SCALE GENOMIC DNA]</scope>
    <source>
        <strain evidence="9 10">111</strain>
    </source>
</reference>
<gene>
    <name evidence="9" type="ORF">CKF58_03560</name>
</gene>
<dbReference type="Proteomes" id="UP000265916">
    <property type="component" value="Unassembled WGS sequence"/>
</dbReference>
<feature type="compositionally biased region" description="Low complexity" evidence="6">
    <location>
        <begin position="143"/>
        <end position="181"/>
    </location>
</feature>
<feature type="domain" description="Major facilitator superfamily (MFS) profile" evidence="8">
    <location>
        <begin position="301"/>
        <end position="686"/>
    </location>
</feature>
<evidence type="ECO:0000256" key="7">
    <source>
        <dbReference type="SAM" id="Phobius"/>
    </source>
</evidence>
<feature type="transmembrane region" description="Helical" evidence="7">
    <location>
        <begin position="662"/>
        <end position="681"/>
    </location>
</feature>
<feature type="transmembrane region" description="Helical" evidence="7">
    <location>
        <begin position="572"/>
        <end position="592"/>
    </location>
</feature>
<evidence type="ECO:0000256" key="6">
    <source>
        <dbReference type="SAM" id="MobiDB-lite"/>
    </source>
</evidence>
<feature type="transmembrane region" description="Helical" evidence="7">
    <location>
        <begin position="636"/>
        <end position="656"/>
    </location>
</feature>
<dbReference type="GO" id="GO:0005886">
    <property type="term" value="C:plasma membrane"/>
    <property type="evidence" value="ECO:0007669"/>
    <property type="project" value="TreeGrafter"/>
</dbReference>
<dbReference type="SUPFAM" id="SSF103473">
    <property type="entry name" value="MFS general substrate transporter"/>
    <property type="match status" value="1"/>
</dbReference>
<proteinExistence type="predicted"/>
<dbReference type="GO" id="GO:1990961">
    <property type="term" value="P:xenobiotic detoxification by transmembrane export across the plasma membrane"/>
    <property type="evidence" value="ECO:0007669"/>
    <property type="project" value="TreeGrafter"/>
</dbReference>
<dbReference type="GO" id="GO:0015385">
    <property type="term" value="F:sodium:proton antiporter activity"/>
    <property type="evidence" value="ECO:0007669"/>
    <property type="project" value="TreeGrafter"/>
</dbReference>
<feature type="compositionally biased region" description="Polar residues" evidence="6">
    <location>
        <begin position="19"/>
        <end position="30"/>
    </location>
</feature>
<feature type="transmembrane region" description="Helical" evidence="7">
    <location>
        <begin position="332"/>
        <end position="354"/>
    </location>
</feature>
<keyword evidence="2" id="KW-0813">Transport</keyword>
<dbReference type="InterPro" id="IPR011701">
    <property type="entry name" value="MFS"/>
</dbReference>
<keyword evidence="4 7" id="KW-1133">Transmembrane helix</keyword>
<dbReference type="PANTHER" id="PTHR23502:SF132">
    <property type="entry name" value="POLYAMINE TRANSPORTER 2-RELATED"/>
    <property type="match status" value="1"/>
</dbReference>